<comment type="caution">
    <text evidence="1">The sequence shown here is derived from an EMBL/GenBank/DDBJ whole genome shotgun (WGS) entry which is preliminary data.</text>
</comment>
<protein>
    <submittedName>
        <fullName evidence="1">Uncharacterized protein</fullName>
    </submittedName>
</protein>
<dbReference type="AlphaFoldDB" id="X1M1C1"/>
<proteinExistence type="predicted"/>
<organism evidence="1">
    <name type="scientific">marine sediment metagenome</name>
    <dbReference type="NCBI Taxonomy" id="412755"/>
    <lineage>
        <taxon>unclassified sequences</taxon>
        <taxon>metagenomes</taxon>
        <taxon>ecological metagenomes</taxon>
    </lineage>
</organism>
<gene>
    <name evidence="1" type="ORF">S06H3_13041</name>
</gene>
<evidence type="ECO:0000313" key="1">
    <source>
        <dbReference type="EMBL" id="GAI11871.1"/>
    </source>
</evidence>
<accession>X1M1C1</accession>
<dbReference type="EMBL" id="BARV01006366">
    <property type="protein sequence ID" value="GAI11871.1"/>
    <property type="molecule type" value="Genomic_DNA"/>
</dbReference>
<name>X1M1C1_9ZZZZ</name>
<reference evidence="1" key="1">
    <citation type="journal article" date="2014" name="Front. Microbiol.">
        <title>High frequency of phylogenetically diverse reductive dehalogenase-homologous genes in deep subseafloor sedimentary metagenomes.</title>
        <authorList>
            <person name="Kawai M."/>
            <person name="Futagami T."/>
            <person name="Toyoda A."/>
            <person name="Takaki Y."/>
            <person name="Nishi S."/>
            <person name="Hori S."/>
            <person name="Arai W."/>
            <person name="Tsubouchi T."/>
            <person name="Morono Y."/>
            <person name="Uchiyama I."/>
            <person name="Ito T."/>
            <person name="Fujiyama A."/>
            <person name="Inagaki F."/>
            <person name="Takami H."/>
        </authorList>
    </citation>
    <scope>NUCLEOTIDE SEQUENCE</scope>
    <source>
        <strain evidence="1">Expedition CK06-06</strain>
    </source>
</reference>
<sequence>MFEETLRRLTNLIPIAKADIFNTALPAADTDILGAAITPTNSPSWLRIYVAIAVAGKLYLRRTVGGVTVSEDLNSGADLVANSAYCFGPIEWRTGDSLNLRYSATGANILVLRIDEIGAAE</sequence>